<dbReference type="Proteomes" id="UP001330812">
    <property type="component" value="Chromosome"/>
</dbReference>
<organism evidence="7 8">
    <name type="scientific">Amycolatopsis rhabdoformis</name>
    <dbReference type="NCBI Taxonomy" id="1448059"/>
    <lineage>
        <taxon>Bacteria</taxon>
        <taxon>Bacillati</taxon>
        <taxon>Actinomycetota</taxon>
        <taxon>Actinomycetes</taxon>
        <taxon>Pseudonocardiales</taxon>
        <taxon>Pseudonocardiaceae</taxon>
        <taxon>Amycolatopsis</taxon>
    </lineage>
</organism>
<dbReference type="RefSeq" id="WP_326837373.1">
    <property type="nucleotide sequence ID" value="NZ_CP142149.1"/>
</dbReference>
<gene>
    <name evidence="7" type="ORF">VSH64_21175</name>
</gene>
<evidence type="ECO:0000313" key="7">
    <source>
        <dbReference type="EMBL" id="WSE34565.1"/>
    </source>
</evidence>
<feature type="domain" description="Nitroreductase" evidence="6">
    <location>
        <begin position="14"/>
        <end position="206"/>
    </location>
</feature>
<proteinExistence type="inferred from homology"/>
<evidence type="ECO:0000256" key="3">
    <source>
        <dbReference type="ARBA" id="ARBA00022630"/>
    </source>
</evidence>
<evidence type="ECO:0000313" key="8">
    <source>
        <dbReference type="Proteomes" id="UP001330812"/>
    </source>
</evidence>
<dbReference type="InterPro" id="IPR029479">
    <property type="entry name" value="Nitroreductase"/>
</dbReference>
<comment type="similarity">
    <text evidence="2">Belongs to the nitroreductase family.</text>
</comment>
<reference evidence="7 8" key="1">
    <citation type="journal article" date="2015" name="Int. J. Syst. Evol. Microbiol.">
        <title>Amycolatopsis rhabdoformis sp. nov., an actinomycete isolated from a tropical forest soil.</title>
        <authorList>
            <person name="Souza W.R."/>
            <person name="Silva R.E."/>
            <person name="Goodfellow M."/>
            <person name="Busarakam K."/>
            <person name="Figueiro F.S."/>
            <person name="Ferreira D."/>
            <person name="Rodrigues-Filho E."/>
            <person name="Moraes L.A.B."/>
            <person name="Zucchi T.D."/>
        </authorList>
    </citation>
    <scope>NUCLEOTIDE SEQUENCE [LARGE SCALE GENOMIC DNA]</scope>
    <source>
        <strain evidence="7 8">NCIMB 14900</strain>
    </source>
</reference>
<evidence type="ECO:0000256" key="1">
    <source>
        <dbReference type="ARBA" id="ARBA00001917"/>
    </source>
</evidence>
<comment type="cofactor">
    <cofactor evidence="1">
        <name>FMN</name>
        <dbReference type="ChEBI" id="CHEBI:58210"/>
    </cofactor>
</comment>
<keyword evidence="5" id="KW-0560">Oxidoreductase</keyword>
<sequence length="232" mass="25845">MENTKAATVVDALLTRRSVRAFLPTPVPRAEVERLLALASRSASNSNAQPWHVHVLTDEPKQRLTEALWRALDGEGRVAETEYPFQPAPDDWEEPFRGRRKVFGERLYGETLGIEAHDAHGRLAHHRRNYDFFGAPVGLVLTVSRSTLASALVDAGLFLQALMLVARHAGLDTCPQAAFIDFYPVLRRHLNIPDDQIVVCGLALGHADPGHRLSDFRTGREPVDTFTTFYGD</sequence>
<evidence type="ECO:0000256" key="5">
    <source>
        <dbReference type="ARBA" id="ARBA00023002"/>
    </source>
</evidence>
<dbReference type="Pfam" id="PF00881">
    <property type="entry name" value="Nitroreductase"/>
    <property type="match status" value="1"/>
</dbReference>
<dbReference type="EMBL" id="CP142149">
    <property type="protein sequence ID" value="WSE34565.1"/>
    <property type="molecule type" value="Genomic_DNA"/>
</dbReference>
<dbReference type="PANTHER" id="PTHR43673">
    <property type="entry name" value="NAD(P)H NITROREDUCTASE YDGI-RELATED"/>
    <property type="match status" value="1"/>
</dbReference>
<dbReference type="CDD" id="cd02136">
    <property type="entry name" value="PnbA_NfnB-like"/>
    <property type="match status" value="1"/>
</dbReference>
<evidence type="ECO:0000256" key="2">
    <source>
        <dbReference type="ARBA" id="ARBA00007118"/>
    </source>
</evidence>
<keyword evidence="4" id="KW-0288">FMN</keyword>
<accession>A0ABZ1IK74</accession>
<keyword evidence="8" id="KW-1185">Reference proteome</keyword>
<dbReference type="PANTHER" id="PTHR43673:SF2">
    <property type="entry name" value="NITROREDUCTASE"/>
    <property type="match status" value="1"/>
</dbReference>
<keyword evidence="3" id="KW-0285">Flavoprotein</keyword>
<dbReference type="Gene3D" id="3.40.109.10">
    <property type="entry name" value="NADH Oxidase"/>
    <property type="match status" value="1"/>
</dbReference>
<evidence type="ECO:0000256" key="4">
    <source>
        <dbReference type="ARBA" id="ARBA00022643"/>
    </source>
</evidence>
<evidence type="ECO:0000259" key="6">
    <source>
        <dbReference type="Pfam" id="PF00881"/>
    </source>
</evidence>
<dbReference type="InterPro" id="IPR000415">
    <property type="entry name" value="Nitroreductase-like"/>
</dbReference>
<dbReference type="SUPFAM" id="SSF55469">
    <property type="entry name" value="FMN-dependent nitroreductase-like"/>
    <property type="match status" value="1"/>
</dbReference>
<name>A0ABZ1IK74_9PSEU</name>
<protein>
    <submittedName>
        <fullName evidence="7">Nitroreductase</fullName>
    </submittedName>
</protein>